<dbReference type="AlphaFoldDB" id="A0AAV8ZA25"/>
<feature type="compositionally biased region" description="Low complexity" evidence="15">
    <location>
        <begin position="536"/>
        <end position="546"/>
    </location>
</feature>
<dbReference type="GO" id="GO:0006869">
    <property type="term" value="P:lipid transport"/>
    <property type="evidence" value="ECO:0007669"/>
    <property type="project" value="UniProtKB-KW"/>
</dbReference>
<dbReference type="GO" id="GO:0005509">
    <property type="term" value="F:calcium ion binding"/>
    <property type="evidence" value="ECO:0007669"/>
    <property type="project" value="TreeGrafter"/>
</dbReference>
<dbReference type="InterPro" id="IPR000008">
    <property type="entry name" value="C2_dom"/>
</dbReference>
<dbReference type="SUPFAM" id="SSF49562">
    <property type="entry name" value="C2 domain (Calcium/lipid-binding domain, CaLB)"/>
    <property type="match status" value="3"/>
</dbReference>
<dbReference type="InterPro" id="IPR037749">
    <property type="entry name" value="Ext_Synaptotagmin_C2B"/>
</dbReference>
<comment type="caution">
    <text evidence="18">The sequence shown here is derived from an EMBL/GenBank/DDBJ whole genome shotgun (WGS) entry which is preliminary data.</text>
</comment>
<evidence type="ECO:0000256" key="1">
    <source>
        <dbReference type="ARBA" id="ARBA00004202"/>
    </source>
</evidence>
<evidence type="ECO:0000256" key="5">
    <source>
        <dbReference type="ARBA" id="ARBA00022475"/>
    </source>
</evidence>
<evidence type="ECO:0000256" key="14">
    <source>
        <dbReference type="ARBA" id="ARBA00023136"/>
    </source>
</evidence>
<evidence type="ECO:0000256" key="12">
    <source>
        <dbReference type="ARBA" id="ARBA00023055"/>
    </source>
</evidence>
<dbReference type="InterPro" id="IPR031468">
    <property type="entry name" value="SMP_LBD"/>
</dbReference>
<accession>A0AAV8ZA25</accession>
<evidence type="ECO:0000256" key="6">
    <source>
        <dbReference type="ARBA" id="ARBA00022692"/>
    </source>
</evidence>
<proteinExistence type="inferred from homology"/>
<evidence type="ECO:0000313" key="18">
    <source>
        <dbReference type="EMBL" id="KAJ8961097.1"/>
    </source>
</evidence>
<evidence type="ECO:0000256" key="10">
    <source>
        <dbReference type="ARBA" id="ARBA00022837"/>
    </source>
</evidence>
<dbReference type="PANTHER" id="PTHR45761">
    <property type="entry name" value="EXTENDED SYNAPTOTAGMIN-LIKE PROTEIN 2, ISOFORM C"/>
    <property type="match status" value="1"/>
</dbReference>
<keyword evidence="7" id="KW-0479">Metal-binding</keyword>
<keyword evidence="9" id="KW-0256">Endoplasmic reticulum</keyword>
<dbReference type="InterPro" id="IPR051634">
    <property type="entry name" value="Extended_Synaptotagmin"/>
</dbReference>
<evidence type="ECO:0000313" key="19">
    <source>
        <dbReference type="Proteomes" id="UP001162162"/>
    </source>
</evidence>
<dbReference type="PROSITE" id="PS51847">
    <property type="entry name" value="SMP"/>
    <property type="match status" value="1"/>
</dbReference>
<sequence length="690" mass="78952">MNWSITWIIFPLLFDVYNEERKKKRLYRRNLIREAALGNEEKIILDSIDDLPAWVYFPDIERAEWVNKMIKQFWPNINSYACEFITNTLGGILKKKLQKYSLKGLTFQRVIIGNVPFRIGGIIVYDNVSRDEIVMDVDVSYAGDCDIKFRLRGLNGGIKNFQLYGKLRVVLKPLIDSLPIIGGLQAFFLNNPEIDFELDGIAGILEIPGINDLLKKSIADTVSSLIVLPNKFPIKLSKEVSGAVLKNLQQLVHVIEARDLLKKDIGFTGKGKSDPYTLLEVGEQNHRTETIFNTVNPVWNFWCEFIILEFTGQQLNVNVWDHDTTNDEFLGSASLDISNLIKIGLSDMWLNLEEVKHGKIHIRCMWLALSTDYSHLHGALYETQLLQLTDMNTALAIVYIDSATDLPQTKAFSKPDPFVQIQVGKQMKCTKTAVKTINPVWEEGFIFFVKNPDADFMDLSIIDEKTETQLCSLSYNLNNLSNKENLEIVEQPFRLENTPNSTISWSLQLKIFKNNQNEDYEDDKHDDKMFNGRRLSSSSNTSKSASVENEPEENSLFANSKSEDAFDHLSIRSSITSTSSSRRSRKSNDITYDAKSDRNLYVKMYLLPERSKDLKRKTTVKSFQDPTFDNTFDYLISQGDLSSKLLEVSVIEEKAMRNSVIGKVVVEIGKLDILKTYTDWFSLEPHLKKE</sequence>
<keyword evidence="6" id="KW-0812">Transmembrane</keyword>
<evidence type="ECO:0000259" key="16">
    <source>
        <dbReference type="PROSITE" id="PS50004"/>
    </source>
</evidence>
<evidence type="ECO:0000256" key="15">
    <source>
        <dbReference type="SAM" id="MobiDB-lite"/>
    </source>
</evidence>
<dbReference type="Pfam" id="PF00168">
    <property type="entry name" value="C2"/>
    <property type="match status" value="3"/>
</dbReference>
<dbReference type="FunFam" id="2.60.40.150:FF:000025">
    <property type="entry name" value="Extended synaptotagmin 2"/>
    <property type="match status" value="1"/>
</dbReference>
<keyword evidence="11" id="KW-1133">Transmembrane helix</keyword>
<dbReference type="Gene3D" id="2.60.40.150">
    <property type="entry name" value="C2 domain"/>
    <property type="match status" value="3"/>
</dbReference>
<feature type="domain" description="C2" evidence="16">
    <location>
        <begin position="228"/>
        <end position="350"/>
    </location>
</feature>
<evidence type="ECO:0000256" key="8">
    <source>
        <dbReference type="ARBA" id="ARBA00022737"/>
    </source>
</evidence>
<dbReference type="InterPro" id="IPR039010">
    <property type="entry name" value="Synaptotagmin_SMP"/>
</dbReference>
<evidence type="ECO:0000256" key="7">
    <source>
        <dbReference type="ARBA" id="ARBA00022723"/>
    </source>
</evidence>
<evidence type="ECO:0000256" key="9">
    <source>
        <dbReference type="ARBA" id="ARBA00022824"/>
    </source>
</evidence>
<keyword evidence="19" id="KW-1185">Reference proteome</keyword>
<dbReference type="GO" id="GO:0061817">
    <property type="term" value="P:endoplasmic reticulum-plasma membrane tethering"/>
    <property type="evidence" value="ECO:0007669"/>
    <property type="project" value="InterPro"/>
</dbReference>
<organism evidence="18 19">
    <name type="scientific">Aromia moschata</name>
    <dbReference type="NCBI Taxonomy" id="1265417"/>
    <lineage>
        <taxon>Eukaryota</taxon>
        <taxon>Metazoa</taxon>
        <taxon>Ecdysozoa</taxon>
        <taxon>Arthropoda</taxon>
        <taxon>Hexapoda</taxon>
        <taxon>Insecta</taxon>
        <taxon>Pterygota</taxon>
        <taxon>Neoptera</taxon>
        <taxon>Endopterygota</taxon>
        <taxon>Coleoptera</taxon>
        <taxon>Polyphaga</taxon>
        <taxon>Cucujiformia</taxon>
        <taxon>Chrysomeloidea</taxon>
        <taxon>Cerambycidae</taxon>
        <taxon>Cerambycinae</taxon>
        <taxon>Callichromatini</taxon>
        <taxon>Aromia</taxon>
    </lineage>
</organism>
<dbReference type="Proteomes" id="UP001162162">
    <property type="component" value="Unassembled WGS sequence"/>
</dbReference>
<feature type="region of interest" description="Disordered" evidence="15">
    <location>
        <begin position="518"/>
        <end position="559"/>
    </location>
</feature>
<evidence type="ECO:0000256" key="4">
    <source>
        <dbReference type="ARBA" id="ARBA00022448"/>
    </source>
</evidence>
<dbReference type="PROSITE" id="PS50004">
    <property type="entry name" value="C2"/>
    <property type="match status" value="3"/>
</dbReference>
<dbReference type="SMART" id="SM00239">
    <property type="entry name" value="C2"/>
    <property type="match status" value="3"/>
</dbReference>
<dbReference type="GO" id="GO:0008429">
    <property type="term" value="F:phosphatidylethanolamine binding"/>
    <property type="evidence" value="ECO:0007669"/>
    <property type="project" value="TreeGrafter"/>
</dbReference>
<dbReference type="PANTHER" id="PTHR45761:SF1">
    <property type="entry name" value="EXTENDED SYNAPTOTAGMIN-LIKE PROTEIN 2, ISOFORM C"/>
    <property type="match status" value="1"/>
</dbReference>
<dbReference type="GO" id="GO:0005789">
    <property type="term" value="C:endoplasmic reticulum membrane"/>
    <property type="evidence" value="ECO:0007669"/>
    <property type="project" value="UniProtKB-SubCell"/>
</dbReference>
<protein>
    <submittedName>
        <fullName evidence="18">Uncharacterized protein</fullName>
    </submittedName>
</protein>
<reference evidence="18" key="1">
    <citation type="journal article" date="2023" name="Insect Mol. Biol.">
        <title>Genome sequencing provides insights into the evolution of gene families encoding plant cell wall-degrading enzymes in longhorned beetles.</title>
        <authorList>
            <person name="Shin N.R."/>
            <person name="Okamura Y."/>
            <person name="Kirsch R."/>
            <person name="Pauchet Y."/>
        </authorList>
    </citation>
    <scope>NUCLEOTIDE SEQUENCE</scope>
    <source>
        <strain evidence="18">AMC_N1</strain>
    </source>
</reference>
<dbReference type="GO" id="GO:0005544">
    <property type="term" value="F:calcium-dependent phospholipid binding"/>
    <property type="evidence" value="ECO:0007669"/>
    <property type="project" value="TreeGrafter"/>
</dbReference>
<evidence type="ECO:0000256" key="13">
    <source>
        <dbReference type="ARBA" id="ARBA00023121"/>
    </source>
</evidence>
<evidence type="ECO:0000259" key="17">
    <source>
        <dbReference type="PROSITE" id="PS51847"/>
    </source>
</evidence>
<dbReference type="InterPro" id="IPR035892">
    <property type="entry name" value="C2_domain_sf"/>
</dbReference>
<keyword evidence="14" id="KW-0472">Membrane</keyword>
<feature type="domain" description="C2" evidence="16">
    <location>
        <begin position="561"/>
        <end position="681"/>
    </location>
</feature>
<dbReference type="GO" id="GO:0035091">
    <property type="term" value="F:phosphatidylinositol binding"/>
    <property type="evidence" value="ECO:0007669"/>
    <property type="project" value="TreeGrafter"/>
</dbReference>
<keyword evidence="13" id="KW-0446">Lipid-binding</keyword>
<dbReference type="Pfam" id="PF17047">
    <property type="entry name" value="SMP_LBD"/>
    <property type="match status" value="1"/>
</dbReference>
<dbReference type="GO" id="GO:0005886">
    <property type="term" value="C:plasma membrane"/>
    <property type="evidence" value="ECO:0007669"/>
    <property type="project" value="UniProtKB-SubCell"/>
</dbReference>
<feature type="domain" description="C2" evidence="16">
    <location>
        <begin position="376"/>
        <end position="493"/>
    </location>
</feature>
<dbReference type="GO" id="GO:0031210">
    <property type="term" value="F:phosphatidylcholine binding"/>
    <property type="evidence" value="ECO:0007669"/>
    <property type="project" value="TreeGrafter"/>
</dbReference>
<keyword evidence="8" id="KW-0677">Repeat</keyword>
<gene>
    <name evidence="18" type="ORF">NQ318_008773</name>
</gene>
<feature type="domain" description="SMP-LTD" evidence="17">
    <location>
        <begin position="59"/>
        <end position="237"/>
    </location>
</feature>
<keyword evidence="12" id="KW-0445">Lipid transport</keyword>
<dbReference type="CDD" id="cd21670">
    <property type="entry name" value="SMP_ESyt"/>
    <property type="match status" value="1"/>
</dbReference>
<evidence type="ECO:0000256" key="3">
    <source>
        <dbReference type="ARBA" id="ARBA00005867"/>
    </source>
</evidence>
<keyword evidence="4" id="KW-0813">Transport</keyword>
<evidence type="ECO:0000256" key="2">
    <source>
        <dbReference type="ARBA" id="ARBA00004477"/>
    </source>
</evidence>
<dbReference type="CDD" id="cd04050">
    <property type="entry name" value="C2B_Synaptotagmin-like"/>
    <property type="match status" value="1"/>
</dbReference>
<comment type="similarity">
    <text evidence="3">Belongs to the extended synaptotagmin family.</text>
</comment>
<evidence type="ECO:0000256" key="11">
    <source>
        <dbReference type="ARBA" id="ARBA00022989"/>
    </source>
</evidence>
<comment type="subcellular location">
    <subcellularLocation>
        <location evidence="1">Cell membrane</location>
        <topology evidence="1">Peripheral membrane protein</topology>
    </subcellularLocation>
    <subcellularLocation>
        <location evidence="2">Endoplasmic reticulum membrane</location>
        <topology evidence="2">Multi-pass membrane protein</topology>
    </subcellularLocation>
</comment>
<keyword evidence="10" id="KW-0106">Calcium</keyword>
<keyword evidence="5" id="KW-1003">Cell membrane</keyword>
<dbReference type="EMBL" id="JAPWTK010000006">
    <property type="protein sequence ID" value="KAJ8961097.1"/>
    <property type="molecule type" value="Genomic_DNA"/>
</dbReference>
<name>A0AAV8ZA25_9CUCU</name>